<dbReference type="EC" id="1.6.5.-" evidence="6"/>
<dbReference type="EC" id="1.7.1.17" evidence="6"/>
<dbReference type="Proteomes" id="UP000015347">
    <property type="component" value="Unassembled WGS sequence"/>
</dbReference>
<evidence type="ECO:0000256" key="5">
    <source>
        <dbReference type="ARBA" id="ARBA00048542"/>
    </source>
</evidence>
<evidence type="ECO:0000256" key="1">
    <source>
        <dbReference type="ARBA" id="ARBA00022630"/>
    </source>
</evidence>
<evidence type="ECO:0000256" key="4">
    <source>
        <dbReference type="ARBA" id="ARBA00023027"/>
    </source>
</evidence>
<dbReference type="eggNOG" id="COG1182">
    <property type="taxonomic scope" value="Bacteria"/>
</dbReference>
<reference evidence="9" key="1">
    <citation type="journal article" date="2014" name="Stand. Genomic Sci.">
        <title>Genome sequence of the exopolysaccharide-producing Salipiger mucosus type strain (DSM 16094(T)), a moderately halophilic member of the Roseobacter clade.</title>
        <authorList>
            <person name="Riedel T."/>
            <person name="Spring S."/>
            <person name="Fiebig A."/>
            <person name="Petersen J."/>
            <person name="Kyrpides N.C."/>
            <person name="Goker M."/>
            <person name="Klenk H.P."/>
        </authorList>
    </citation>
    <scope>NUCLEOTIDE SEQUENCE [LARGE SCALE GENOMIC DNA]</scope>
    <source>
        <strain evidence="9">DSM 16094</strain>
    </source>
</reference>
<comment type="catalytic activity">
    <reaction evidence="6">
        <text>2 a quinone + NADH + H(+) = 2 a 1,4-benzosemiquinone + NAD(+)</text>
        <dbReference type="Rhea" id="RHEA:65952"/>
        <dbReference type="ChEBI" id="CHEBI:15378"/>
        <dbReference type="ChEBI" id="CHEBI:57540"/>
        <dbReference type="ChEBI" id="CHEBI:57945"/>
        <dbReference type="ChEBI" id="CHEBI:132124"/>
        <dbReference type="ChEBI" id="CHEBI:134225"/>
    </reaction>
</comment>
<dbReference type="InterPro" id="IPR023048">
    <property type="entry name" value="NADH:quinone_OxRdtase_FMN_depd"/>
</dbReference>
<gene>
    <name evidence="6" type="primary">azoR</name>
    <name evidence="8" type="ORF">Salmuc_02890</name>
</gene>
<sequence length="232" mass="25606">MTTLLRIDASARRSDNPMPQHNSISRQLADTFVGAWEHNLPETGIIERDLGLAPPDFISQAWIAAVFRPESERSPTQRALLTQSDTMIDELRRADIVVLSTPMYNYGMPAALKAWFDQIVRIGETFTFDLDRGDYPLEPILSGKTLVLLTSSGEFGFAGGGMREAHNHLAPHIRTLGPYLGASQIIEIGAEYQEFGGKRHAASVREAHEDAREAAERLAREVGTIRPATVAP</sequence>
<proteinExistence type="inferred from homology"/>
<accession>S9Q9S1</accession>
<protein>
    <recommendedName>
        <fullName evidence="6">FMN dependent NADH:quinone oxidoreductase</fullName>
        <ecNumber evidence="6">1.6.5.-</ecNumber>
    </recommendedName>
    <alternativeName>
        <fullName evidence="6">Azo-dye reductase</fullName>
    </alternativeName>
    <alternativeName>
        <fullName evidence="6">FMN-dependent NADH-azo compound oxidoreductase</fullName>
    </alternativeName>
    <alternativeName>
        <fullName evidence="6">FMN-dependent NADH-azoreductase</fullName>
        <ecNumber evidence="6">1.7.1.17</ecNumber>
    </alternativeName>
</protein>
<dbReference type="AlphaFoldDB" id="S9Q9S1"/>
<comment type="function">
    <text evidence="6">Also exhibits azoreductase activity. Catalyzes the reductive cleavage of the azo bond in aromatic azo compounds to the corresponding amines.</text>
</comment>
<evidence type="ECO:0000313" key="8">
    <source>
        <dbReference type="EMBL" id="EPX76388.1"/>
    </source>
</evidence>
<evidence type="ECO:0000313" key="9">
    <source>
        <dbReference type="Proteomes" id="UP000015347"/>
    </source>
</evidence>
<comment type="catalytic activity">
    <reaction evidence="5">
        <text>N,N-dimethyl-1,4-phenylenediamine + anthranilate + 2 NAD(+) = 2-(4-dimethylaminophenyl)diazenylbenzoate + 2 NADH + 2 H(+)</text>
        <dbReference type="Rhea" id="RHEA:55872"/>
        <dbReference type="ChEBI" id="CHEBI:15378"/>
        <dbReference type="ChEBI" id="CHEBI:15783"/>
        <dbReference type="ChEBI" id="CHEBI:16567"/>
        <dbReference type="ChEBI" id="CHEBI:57540"/>
        <dbReference type="ChEBI" id="CHEBI:57945"/>
        <dbReference type="ChEBI" id="CHEBI:71579"/>
        <dbReference type="EC" id="1.7.1.17"/>
    </reaction>
    <physiologicalReaction direction="right-to-left" evidence="5">
        <dbReference type="Rhea" id="RHEA:55874"/>
    </physiologicalReaction>
</comment>
<evidence type="ECO:0000256" key="6">
    <source>
        <dbReference type="HAMAP-Rule" id="MF_01216"/>
    </source>
</evidence>
<comment type="subunit">
    <text evidence="6">Homodimer.</text>
</comment>
<feature type="binding site" evidence="6">
    <location>
        <begin position="23"/>
        <end position="25"/>
    </location>
    <ligand>
        <name>FMN</name>
        <dbReference type="ChEBI" id="CHEBI:58210"/>
    </ligand>
</feature>
<keyword evidence="1 6" id="KW-0285">Flavoprotein</keyword>
<feature type="binding site" evidence="6">
    <location>
        <position position="10"/>
    </location>
    <ligand>
        <name>FMN</name>
        <dbReference type="ChEBI" id="CHEBI:58210"/>
    </ligand>
</feature>
<dbReference type="InterPro" id="IPR029039">
    <property type="entry name" value="Flavoprotein-like_sf"/>
</dbReference>
<dbReference type="GO" id="GO:0016652">
    <property type="term" value="F:oxidoreductase activity, acting on NAD(P)H as acceptor"/>
    <property type="evidence" value="ECO:0007669"/>
    <property type="project" value="UniProtKB-UniRule"/>
</dbReference>
<comment type="similarity">
    <text evidence="6">Belongs to the azoreductase type 1 family.</text>
</comment>
<comment type="function">
    <text evidence="6">Quinone reductase that provides resistance to thiol-specific stress caused by electrophilic quinones.</text>
</comment>
<keyword evidence="9" id="KW-1185">Reference proteome</keyword>
<dbReference type="OrthoDB" id="9787136at2"/>
<dbReference type="GO" id="GO:0010181">
    <property type="term" value="F:FMN binding"/>
    <property type="evidence" value="ECO:0007669"/>
    <property type="project" value="UniProtKB-UniRule"/>
</dbReference>
<dbReference type="HAMAP" id="MF_01216">
    <property type="entry name" value="Azoreductase_type1"/>
    <property type="match status" value="1"/>
</dbReference>
<keyword evidence="4 6" id="KW-0520">NAD</keyword>
<dbReference type="Pfam" id="PF02525">
    <property type="entry name" value="Flavodoxin_2"/>
    <property type="match status" value="1"/>
</dbReference>
<dbReference type="GO" id="GO:0009055">
    <property type="term" value="F:electron transfer activity"/>
    <property type="evidence" value="ECO:0007669"/>
    <property type="project" value="UniProtKB-UniRule"/>
</dbReference>
<dbReference type="EMBL" id="APVH01000050">
    <property type="protein sequence ID" value="EPX76388.1"/>
    <property type="molecule type" value="Genomic_DNA"/>
</dbReference>
<keyword evidence="2 6" id="KW-0288">FMN</keyword>
<comment type="cofactor">
    <cofactor evidence="6">
        <name>FMN</name>
        <dbReference type="ChEBI" id="CHEBI:58210"/>
    </cofactor>
    <text evidence="6">Binds 1 FMN per subunit.</text>
</comment>
<evidence type="ECO:0000256" key="3">
    <source>
        <dbReference type="ARBA" id="ARBA00023002"/>
    </source>
</evidence>
<comment type="caution">
    <text evidence="8">The sequence shown here is derived from an EMBL/GenBank/DDBJ whole genome shotgun (WGS) entry which is preliminary data.</text>
</comment>
<keyword evidence="3 6" id="KW-0560">Oxidoreductase</keyword>
<name>S9Q9S1_9RHOB</name>
<dbReference type="SUPFAM" id="SSF52218">
    <property type="entry name" value="Flavoproteins"/>
    <property type="match status" value="1"/>
</dbReference>
<evidence type="ECO:0000259" key="7">
    <source>
        <dbReference type="Pfam" id="PF02525"/>
    </source>
</evidence>
<comment type="caution">
    <text evidence="6">Lacks conserved residue(s) required for the propagation of feature annotation.</text>
</comment>
<dbReference type="InterPro" id="IPR003680">
    <property type="entry name" value="Flavodoxin_fold"/>
</dbReference>
<dbReference type="HOGENOM" id="CLU_088964_0_3_5"/>
<feature type="domain" description="Flavodoxin-like fold" evidence="7">
    <location>
        <begin position="20"/>
        <end position="213"/>
    </location>
</feature>
<dbReference type="STRING" id="1123237.Salmuc_02890"/>
<dbReference type="PANTHER" id="PTHR43741">
    <property type="entry name" value="FMN-DEPENDENT NADH-AZOREDUCTASE 1"/>
    <property type="match status" value="1"/>
</dbReference>
<dbReference type="Gene3D" id="3.40.50.360">
    <property type="match status" value="1"/>
</dbReference>
<organism evidence="8 9">
    <name type="scientific">Salipiger mucosus DSM 16094</name>
    <dbReference type="NCBI Taxonomy" id="1123237"/>
    <lineage>
        <taxon>Bacteria</taxon>
        <taxon>Pseudomonadati</taxon>
        <taxon>Pseudomonadota</taxon>
        <taxon>Alphaproteobacteria</taxon>
        <taxon>Rhodobacterales</taxon>
        <taxon>Roseobacteraceae</taxon>
        <taxon>Salipiger</taxon>
    </lineage>
</organism>
<dbReference type="PANTHER" id="PTHR43741:SF2">
    <property type="entry name" value="FMN-DEPENDENT NADH:QUINONE OXIDOREDUCTASE"/>
    <property type="match status" value="1"/>
</dbReference>
<dbReference type="RefSeq" id="WP_020042585.1">
    <property type="nucleotide sequence ID" value="NZ_KE557283.1"/>
</dbReference>
<dbReference type="InterPro" id="IPR050104">
    <property type="entry name" value="FMN-dep_NADH:Q_OxRdtase_AzoR1"/>
</dbReference>
<evidence type="ECO:0000256" key="2">
    <source>
        <dbReference type="ARBA" id="ARBA00022643"/>
    </source>
</evidence>
<dbReference type="GO" id="GO:0016655">
    <property type="term" value="F:oxidoreductase activity, acting on NAD(P)H, quinone or similar compound as acceptor"/>
    <property type="evidence" value="ECO:0007669"/>
    <property type="project" value="InterPro"/>
</dbReference>